<gene>
    <name evidence="2" type="ORF">RclHR1_09860004</name>
</gene>
<keyword evidence="3" id="KW-1185">Reference proteome</keyword>
<feature type="coiled-coil region" evidence="1">
    <location>
        <begin position="146"/>
        <end position="176"/>
    </location>
</feature>
<reference evidence="2 3" key="1">
    <citation type="submission" date="2017-11" db="EMBL/GenBank/DDBJ databases">
        <title>The genome of Rhizophagus clarus HR1 reveals common genetic basis of auxotrophy among arbuscular mycorrhizal fungi.</title>
        <authorList>
            <person name="Kobayashi Y."/>
        </authorList>
    </citation>
    <scope>NUCLEOTIDE SEQUENCE [LARGE SCALE GENOMIC DNA]</scope>
    <source>
        <strain evidence="2 3">HR1</strain>
    </source>
</reference>
<comment type="caution">
    <text evidence="2">The sequence shown here is derived from an EMBL/GenBank/DDBJ whole genome shotgun (WGS) entry which is preliminary data.</text>
</comment>
<dbReference type="Proteomes" id="UP000247702">
    <property type="component" value="Unassembled WGS sequence"/>
</dbReference>
<protein>
    <submittedName>
        <fullName evidence="2">Uncharacterized protein</fullName>
    </submittedName>
</protein>
<organism evidence="2 3">
    <name type="scientific">Rhizophagus clarus</name>
    <dbReference type="NCBI Taxonomy" id="94130"/>
    <lineage>
        <taxon>Eukaryota</taxon>
        <taxon>Fungi</taxon>
        <taxon>Fungi incertae sedis</taxon>
        <taxon>Mucoromycota</taxon>
        <taxon>Glomeromycotina</taxon>
        <taxon>Glomeromycetes</taxon>
        <taxon>Glomerales</taxon>
        <taxon>Glomeraceae</taxon>
        <taxon>Rhizophagus</taxon>
    </lineage>
</organism>
<keyword evidence="1" id="KW-0175">Coiled coil</keyword>
<evidence type="ECO:0000313" key="2">
    <source>
        <dbReference type="EMBL" id="GBC10727.1"/>
    </source>
</evidence>
<dbReference type="EMBL" id="BEXD01004410">
    <property type="protein sequence ID" value="GBC10727.1"/>
    <property type="molecule type" value="Genomic_DNA"/>
</dbReference>
<accession>A0A2Z6SQV5</accession>
<dbReference type="AlphaFoldDB" id="A0A2Z6SQV5"/>
<evidence type="ECO:0000313" key="3">
    <source>
        <dbReference type="Proteomes" id="UP000247702"/>
    </source>
</evidence>
<evidence type="ECO:0000256" key="1">
    <source>
        <dbReference type="SAM" id="Coils"/>
    </source>
</evidence>
<proteinExistence type="predicted"/>
<name>A0A2Z6SQV5_9GLOM</name>
<dbReference type="Gene3D" id="1.20.5.340">
    <property type="match status" value="1"/>
</dbReference>
<sequence>MNWLRKIHGYEITGQWHLEQVCDDGDYHHLYCDLTIKKPDSPHLKGLLELLATASILKLEGYFEQVFKYEEQLHPREIWIVHFSHEDYVVTNPYWPSEKLQEKRLNVVHFWHDRDFKNVRMSARFWDSSDNMQSEIEETNLLRSSIARFSAENDKIKAENNKIKAENNKIRVENTELKHIIDRLPESLVKRACERLLHHSKDPVPLESISGKSERIESYLRHTLEVYENSLNKKKRKTMAQKKLLRPRSWPECNVFPTSPAIYVTDIGVQTNGTWPEALKHDYEEENNRWIMNELKVFCQHLFDYNKRTFEKFMQDIERKYRERVTANKRLRCKIEDLKMQLLEAERELASMKGPFGTKPHPRQRRTCEEYKAELEEENYHLRSKLQTEVDSNRQNERQIRKLEQEYSRCEQEIQNLNREIERLENALEEEIAELKSEISSLKNKLCQAKKDVRDKEKYISSLEARLVESEEQAKEKNSRQIILALQNNPLNIAEGRCLPVLKLMAPALAKFQPYIGQEPSDDYLDKVIQLWVYFKGHMTVLETANAGDFDNAVKYNILKSMMGGKYASVPVNNGLVAGNSAINTPDTLRAWLRAKYQ</sequence>
<feature type="coiled-coil region" evidence="1">
    <location>
        <begin position="386"/>
        <end position="480"/>
    </location>
</feature>